<reference evidence="1 2" key="1">
    <citation type="journal article" date="2023" name="IMA Fungus">
        <title>Comparative genomic study of the Penicillium genus elucidates a diverse pangenome and 15 lateral gene transfer events.</title>
        <authorList>
            <person name="Petersen C."/>
            <person name="Sorensen T."/>
            <person name="Nielsen M.R."/>
            <person name="Sondergaard T.E."/>
            <person name="Sorensen J.L."/>
            <person name="Fitzpatrick D.A."/>
            <person name="Frisvad J.C."/>
            <person name="Nielsen K.L."/>
        </authorList>
    </citation>
    <scope>NUCLEOTIDE SEQUENCE [LARGE SCALE GENOMIC DNA]</scope>
    <source>
        <strain evidence="1 2">IBT 29057</strain>
    </source>
</reference>
<proteinExistence type="predicted"/>
<name>A0AAD6D9H3_9EURO</name>
<dbReference type="Proteomes" id="UP001216150">
    <property type="component" value="Unassembled WGS sequence"/>
</dbReference>
<keyword evidence="2" id="KW-1185">Reference proteome</keyword>
<dbReference type="EMBL" id="JAQJAC010000010">
    <property type="protein sequence ID" value="KAJ5568576.1"/>
    <property type="molecule type" value="Genomic_DNA"/>
</dbReference>
<accession>A0AAD6D9H3</accession>
<sequence>MSTTPFKAATDAGFARFLKEHCSPKHQRVTAGGRIVPMDTSGNLARVENTHEESKALSKSQHSPIQQISFAKTTNKDYPQVGMNTMNSAVAFLSSGQAQQGGLHPAPMNTAQIPVSLPMPFQSFLSPFCPQESMDVYDGPQMAQQVDGDHFQALSMKPELNFHPAGVFRLKIDQMHNIANGIENATITEFKSNIRYLLDLVRRSTDSIRVEYMIYLHEQMEMVLEAASQQLHLVDADIAMRPVSSPSQVGQRIRWKRIRSEAFDSLEEIKLLLGETQERFSSIPSITDLVMRTLFHEGLPLGPVSLSPDPGTSHEATPQVEESFHQDKIEYQECSTGQDSVVTINGDTTLPDFDAAFNQERRPQFSEPIEHPESEVPGRFDDMGSDLYGVGDDGSDTSARNLCAGDELKGDISRINSSMADQSERVLSSIHRDAASEDDSTCLSDSVCSDVPRNAGHTGDRIHEPPVHEEADRIVESRTPRFLPRHMRRCDSQTVPRNFWRRFSSIRPLAAERCAIPQYFDSNWRSMGSASESDSLLDHDYEEGTVFEDYVGLSDREPSVANKYSRLKVEDIVLDCQASYLDTPGSGTSDRSEACTRDAGYDASIDLIQGFNDNPKVACVAHQHERADPKAIRTELRAMQGIGHHGLPTGRPTVQTFDITANGLPGRFDDESGWMALALKKLFV</sequence>
<evidence type="ECO:0000313" key="2">
    <source>
        <dbReference type="Proteomes" id="UP001216150"/>
    </source>
</evidence>
<evidence type="ECO:0000313" key="1">
    <source>
        <dbReference type="EMBL" id="KAJ5568576.1"/>
    </source>
</evidence>
<dbReference type="AlphaFoldDB" id="A0AAD6D9H3"/>
<protein>
    <submittedName>
        <fullName evidence="1">Uncharacterized protein</fullName>
    </submittedName>
</protein>
<comment type="caution">
    <text evidence="1">The sequence shown here is derived from an EMBL/GenBank/DDBJ whole genome shotgun (WGS) entry which is preliminary data.</text>
</comment>
<organism evidence="1 2">
    <name type="scientific">Penicillium hetheringtonii</name>
    <dbReference type="NCBI Taxonomy" id="911720"/>
    <lineage>
        <taxon>Eukaryota</taxon>
        <taxon>Fungi</taxon>
        <taxon>Dikarya</taxon>
        <taxon>Ascomycota</taxon>
        <taxon>Pezizomycotina</taxon>
        <taxon>Eurotiomycetes</taxon>
        <taxon>Eurotiomycetidae</taxon>
        <taxon>Eurotiales</taxon>
        <taxon>Aspergillaceae</taxon>
        <taxon>Penicillium</taxon>
    </lineage>
</organism>
<gene>
    <name evidence="1" type="ORF">N7450_011062</name>
</gene>